<comment type="caution">
    <text evidence="2">The sequence shown here is derived from an EMBL/GenBank/DDBJ whole genome shotgun (WGS) entry which is preliminary data.</text>
</comment>
<proteinExistence type="predicted"/>
<feature type="transmembrane region" description="Helical" evidence="1">
    <location>
        <begin position="109"/>
        <end position="130"/>
    </location>
</feature>
<sequence length="179" mass="20800">MKSIKKQYFYYELTFALLAIVFGTLFHFIYKWSGYHYLIAFISPINESTWEHLKMLFFPFLFLTFIEYFLIGKNFSSFVTAKTIGCFAGLLFIVAFFYTYTGIIGTNYLAMDILTFVLGVLICYFFSWYLSACKKTGNHTSNILCLCLLLLLAFFFAAFTNHTPNINLFKSIPSEVLKN</sequence>
<accession>A0A4U8Q2F5</accession>
<feature type="transmembrane region" description="Helical" evidence="1">
    <location>
        <begin position="9"/>
        <end position="32"/>
    </location>
</feature>
<dbReference type="InterPro" id="IPR045407">
    <property type="entry name" value="DUF6512"/>
</dbReference>
<name>A0A4U8Q2F5_9FIRM</name>
<feature type="transmembrane region" description="Helical" evidence="1">
    <location>
        <begin position="52"/>
        <end position="71"/>
    </location>
</feature>
<keyword evidence="3" id="KW-1185">Reference proteome</keyword>
<reference evidence="2 3" key="1">
    <citation type="journal article" date="2019" name="Anaerobe">
        <title>Detection of Robinsoniella peoriensis in multiple bone samples of a trauma patient.</title>
        <authorList>
            <person name="Schrottner P."/>
            <person name="Hartwich K."/>
            <person name="Bunk B."/>
            <person name="Schober I."/>
            <person name="Helbig S."/>
            <person name="Rudolph W.W."/>
            <person name="Gunzer F."/>
        </authorList>
    </citation>
    <scope>NUCLEOTIDE SEQUENCE [LARGE SCALE GENOMIC DNA]</scope>
    <source>
        <strain evidence="2 3">DSM 106044</strain>
    </source>
</reference>
<dbReference type="Pfam" id="PF20122">
    <property type="entry name" value="DUF6512"/>
    <property type="match status" value="1"/>
</dbReference>
<evidence type="ECO:0000256" key="1">
    <source>
        <dbReference type="SAM" id="Phobius"/>
    </source>
</evidence>
<dbReference type="RefSeq" id="WP_138004012.1">
    <property type="nucleotide sequence ID" value="NZ_QGQD01000105.1"/>
</dbReference>
<feature type="transmembrane region" description="Helical" evidence="1">
    <location>
        <begin position="83"/>
        <end position="103"/>
    </location>
</feature>
<dbReference type="AlphaFoldDB" id="A0A4U8Q2F5"/>
<evidence type="ECO:0000313" key="3">
    <source>
        <dbReference type="Proteomes" id="UP000306509"/>
    </source>
</evidence>
<gene>
    <name evidence="2" type="ORF">DSM106044_05133</name>
</gene>
<organism evidence="2 3">
    <name type="scientific">Robinsoniella peoriensis</name>
    <dbReference type="NCBI Taxonomy" id="180332"/>
    <lineage>
        <taxon>Bacteria</taxon>
        <taxon>Bacillati</taxon>
        <taxon>Bacillota</taxon>
        <taxon>Clostridia</taxon>
        <taxon>Lachnospirales</taxon>
        <taxon>Lachnospiraceae</taxon>
        <taxon>Robinsoniella</taxon>
    </lineage>
</organism>
<feature type="transmembrane region" description="Helical" evidence="1">
    <location>
        <begin position="142"/>
        <end position="160"/>
    </location>
</feature>
<keyword evidence="1" id="KW-0812">Transmembrane</keyword>
<evidence type="ECO:0000313" key="2">
    <source>
        <dbReference type="EMBL" id="TLC98072.1"/>
    </source>
</evidence>
<keyword evidence="1" id="KW-1133">Transmembrane helix</keyword>
<protein>
    <submittedName>
        <fullName evidence="2">Uncharacterized protein</fullName>
    </submittedName>
</protein>
<dbReference type="STRING" id="180332.GCA_000797495_00761"/>
<dbReference type="EMBL" id="QGQD01000105">
    <property type="protein sequence ID" value="TLC98072.1"/>
    <property type="molecule type" value="Genomic_DNA"/>
</dbReference>
<dbReference type="Proteomes" id="UP000306509">
    <property type="component" value="Unassembled WGS sequence"/>
</dbReference>
<keyword evidence="1" id="KW-0472">Membrane</keyword>